<keyword evidence="6" id="KW-0999">Mitochondrion inner membrane</keyword>
<dbReference type="Pfam" id="PF00153">
    <property type="entry name" value="Mito_carr"/>
    <property type="match status" value="3"/>
</dbReference>
<comment type="similarity">
    <text evidence="2">Belongs to the mitochondrial carrier (TC 2.A.29) family.</text>
</comment>
<evidence type="ECO:0000256" key="10">
    <source>
        <dbReference type="PROSITE-ProRule" id="PRU00282"/>
    </source>
</evidence>
<dbReference type="AlphaFoldDB" id="A0A7S4PUI7"/>
<dbReference type="SUPFAM" id="SSF103506">
    <property type="entry name" value="Mitochondrial carrier"/>
    <property type="match status" value="1"/>
</dbReference>
<dbReference type="GO" id="GO:0005743">
    <property type="term" value="C:mitochondrial inner membrane"/>
    <property type="evidence" value="ECO:0007669"/>
    <property type="project" value="UniProtKB-SubCell"/>
</dbReference>
<evidence type="ECO:0008006" key="14">
    <source>
        <dbReference type="Google" id="ProtNLM"/>
    </source>
</evidence>
<dbReference type="GO" id="GO:1990547">
    <property type="term" value="P:mitochondrial phosphate ion transmembrane transport"/>
    <property type="evidence" value="ECO:0007669"/>
    <property type="project" value="InterPro"/>
</dbReference>
<comment type="subcellular location">
    <subcellularLocation>
        <location evidence="1">Mitochondrion inner membrane</location>
        <topology evidence="1">Multi-pass membrane protein</topology>
    </subcellularLocation>
</comment>
<evidence type="ECO:0000256" key="2">
    <source>
        <dbReference type="ARBA" id="ARBA00006375"/>
    </source>
</evidence>
<keyword evidence="9 10" id="KW-0472">Membrane</keyword>
<dbReference type="EMBL" id="HBNR01003042">
    <property type="protein sequence ID" value="CAE4562527.1"/>
    <property type="molecule type" value="Transcribed_RNA"/>
</dbReference>
<keyword evidence="5" id="KW-0677">Repeat</keyword>
<sequence length="693" mass="72057">MARERRRRRFAALSVAPLVLATQPASLFAPPWQARPRWRLHRQTCPAPTRRRAQAEPGPATGKAESPPRDPRHQRRRVLSIGAFAAVSGDGSPATATPFYSETDEAGDIWTPASVLRRQAAALAEAKGRRGRQKALPRAFLTYLARVLINYDTRCSQLWERQTAESGVPATLARQAQFAAFAEAVNVGIVGAYGTDPSGLRGLALALRGLCQNDTSAKRQVAFTLALLPRELQPVAEIGALVADFTEGDSTSSSQAAYAAAEATDLALQRLPSQSLARRLAQLVPDAIATPEIDVGRGCYRPGDSALIAAAALSSLEARLDGGEGFGVGALAASELPSVERPELLDPLFGPLGRSPLARKRALGAQQFALLALSGALCTAAVRSVLQPLDVVKTGVQLARAQGQDGVGEQAGDGASAASLGEYVDAACELTLADGPAALYKGVDATLALASVSGFASFGLNELFRRWLEEWFGGGPEEPGPLVVLVASVLAVLAAALVSCPLETLRVRAMAPKESRSFAALTSDALAEGAGKLWAGLGLLWAREVPFVSCKFFVFDMASRALFGLFPDAAEGAGASLAISAAAGGLAGLAAAVVSNPPDVLVTRVSAGAEGGRGADGGRAQAHSDPELHGGNASRLDLWSGLGARCVYFSINICAQFLLYDTVKGLLGVGASDLQLVLDVFGIAAKAESVLES</sequence>
<keyword evidence="3" id="KW-0813">Transport</keyword>
<evidence type="ECO:0000256" key="9">
    <source>
        <dbReference type="ARBA" id="ARBA00023136"/>
    </source>
</evidence>
<proteinExistence type="inferred from homology"/>
<dbReference type="Gene3D" id="1.50.40.10">
    <property type="entry name" value="Mitochondrial carrier domain"/>
    <property type="match status" value="1"/>
</dbReference>
<keyword evidence="12" id="KW-0732">Signal</keyword>
<dbReference type="InterPro" id="IPR018108">
    <property type="entry name" value="MCP_transmembrane"/>
</dbReference>
<dbReference type="InterPro" id="IPR044677">
    <property type="entry name" value="SLC25A3/Pic2/Mir1-like"/>
</dbReference>
<dbReference type="InterPro" id="IPR023395">
    <property type="entry name" value="MCP_dom_sf"/>
</dbReference>
<evidence type="ECO:0000256" key="6">
    <source>
        <dbReference type="ARBA" id="ARBA00022792"/>
    </source>
</evidence>
<feature type="repeat" description="Solcar" evidence="10">
    <location>
        <begin position="479"/>
        <end position="561"/>
    </location>
</feature>
<keyword evidence="7" id="KW-1133">Transmembrane helix</keyword>
<evidence type="ECO:0000256" key="12">
    <source>
        <dbReference type="SAM" id="SignalP"/>
    </source>
</evidence>
<accession>A0A7S4PUI7</accession>
<feature type="repeat" description="Solcar" evidence="10">
    <location>
        <begin position="366"/>
        <end position="467"/>
    </location>
</feature>
<dbReference type="PANTHER" id="PTHR45671">
    <property type="entry name" value="SOLUTE CARRIER FAMILY 25 (MITOCHONDRIAL CARRIER PHOSPHATE CARRIER), MEMBER 3, LIKE-RELATED-RELATED"/>
    <property type="match status" value="1"/>
</dbReference>
<evidence type="ECO:0000256" key="3">
    <source>
        <dbReference type="ARBA" id="ARBA00022448"/>
    </source>
</evidence>
<feature type="repeat" description="Solcar" evidence="10">
    <location>
        <begin position="575"/>
        <end position="666"/>
    </location>
</feature>
<organism evidence="13">
    <name type="scientific">Alexandrium monilatum</name>
    <dbReference type="NCBI Taxonomy" id="311494"/>
    <lineage>
        <taxon>Eukaryota</taxon>
        <taxon>Sar</taxon>
        <taxon>Alveolata</taxon>
        <taxon>Dinophyceae</taxon>
        <taxon>Gonyaulacales</taxon>
        <taxon>Pyrocystaceae</taxon>
        <taxon>Alexandrium</taxon>
    </lineage>
</organism>
<dbReference type="GO" id="GO:0005315">
    <property type="term" value="F:phosphate transmembrane transporter activity"/>
    <property type="evidence" value="ECO:0007669"/>
    <property type="project" value="InterPro"/>
</dbReference>
<dbReference type="PANTHER" id="PTHR45671:SF12">
    <property type="entry name" value="MITOCHONDRIAL PHOSPHATE CARRIER PROTEIN"/>
    <property type="match status" value="1"/>
</dbReference>
<reference evidence="13" key="1">
    <citation type="submission" date="2021-01" db="EMBL/GenBank/DDBJ databases">
        <authorList>
            <person name="Corre E."/>
            <person name="Pelletier E."/>
            <person name="Niang G."/>
            <person name="Scheremetjew M."/>
            <person name="Finn R."/>
            <person name="Kale V."/>
            <person name="Holt S."/>
            <person name="Cochrane G."/>
            <person name="Meng A."/>
            <person name="Brown T."/>
            <person name="Cohen L."/>
        </authorList>
    </citation>
    <scope>NUCLEOTIDE SEQUENCE</scope>
    <source>
        <strain evidence="13">CCMP3105</strain>
    </source>
</reference>
<evidence type="ECO:0000256" key="8">
    <source>
        <dbReference type="ARBA" id="ARBA00023128"/>
    </source>
</evidence>
<evidence type="ECO:0000256" key="5">
    <source>
        <dbReference type="ARBA" id="ARBA00022737"/>
    </source>
</evidence>
<evidence type="ECO:0000256" key="1">
    <source>
        <dbReference type="ARBA" id="ARBA00004448"/>
    </source>
</evidence>
<feature type="region of interest" description="Disordered" evidence="11">
    <location>
        <begin position="43"/>
        <end position="74"/>
    </location>
</feature>
<feature type="signal peptide" evidence="12">
    <location>
        <begin position="1"/>
        <end position="21"/>
    </location>
</feature>
<protein>
    <recommendedName>
        <fullName evidence="14">ADP,ATP carrier protein</fullName>
    </recommendedName>
</protein>
<keyword evidence="4 10" id="KW-0812">Transmembrane</keyword>
<name>A0A7S4PUI7_9DINO</name>
<evidence type="ECO:0000256" key="7">
    <source>
        <dbReference type="ARBA" id="ARBA00022989"/>
    </source>
</evidence>
<evidence type="ECO:0000256" key="4">
    <source>
        <dbReference type="ARBA" id="ARBA00022692"/>
    </source>
</evidence>
<gene>
    <name evidence="13" type="ORF">AMON00008_LOCUS2146</name>
</gene>
<feature type="chain" id="PRO_5031381938" description="ADP,ATP carrier protein" evidence="12">
    <location>
        <begin position="22"/>
        <end position="693"/>
    </location>
</feature>
<evidence type="ECO:0000256" key="11">
    <source>
        <dbReference type="SAM" id="MobiDB-lite"/>
    </source>
</evidence>
<keyword evidence="8" id="KW-0496">Mitochondrion</keyword>
<evidence type="ECO:0000313" key="13">
    <source>
        <dbReference type="EMBL" id="CAE4562527.1"/>
    </source>
</evidence>
<dbReference type="PROSITE" id="PS50920">
    <property type="entry name" value="SOLCAR"/>
    <property type="match status" value="3"/>
</dbReference>